<reference evidence="1 2" key="1">
    <citation type="journal article" date="2015" name="PLoS ONE">
        <title>Lysis to Kill: Evaluation of the Lytic Abilities, and Genomics of Nine Bacteriophages Infective for Gordonia spp. and Their Potential Use in Activated Sludge Foam Biocontrol.</title>
        <authorList>
            <person name="Dyson Z.A."/>
            <person name="Tucci J."/>
            <person name="Seviour R.J."/>
            <person name="Petrovski S."/>
        </authorList>
    </citation>
    <scope>NUCLEOTIDE SEQUENCE [LARGE SCALE GENOMIC DNA]</scope>
</reference>
<organism evidence="1 2">
    <name type="scientific">Gordonia phage GMA2</name>
    <dbReference type="NCBI Taxonomy" id="1647283"/>
    <lineage>
        <taxon>Viruses</taxon>
        <taxon>Duplodnaviria</taxon>
        <taxon>Heunggongvirae</taxon>
        <taxon>Uroviricota</taxon>
        <taxon>Caudoviricetes</taxon>
        <taxon>Gimaduovirus</taxon>
        <taxon>Gimaduovirus GMA2</taxon>
    </lineage>
</organism>
<accession>A0A0K0N721</accession>
<name>A0A0K0N721_9CAUD</name>
<protein>
    <submittedName>
        <fullName evidence="1">Uncharacterized protein</fullName>
    </submittedName>
</protein>
<gene>
    <name evidence="1" type="ORF">GMA2_92</name>
</gene>
<evidence type="ECO:0000313" key="2">
    <source>
        <dbReference type="Proteomes" id="UP000221359"/>
    </source>
</evidence>
<dbReference type="EMBL" id="KR063281">
    <property type="protein sequence ID" value="AKJ72630.1"/>
    <property type="molecule type" value="Genomic_DNA"/>
</dbReference>
<sequence length="57" mass="6784">MTSPIVHVFDGKTGFRFSCMLSKTPRRIQYREVIYYRVDDPDTGEFLGCYVRSQWDD</sequence>
<keyword evidence="2" id="KW-1185">Reference proteome</keyword>
<dbReference type="Proteomes" id="UP000221359">
    <property type="component" value="Segment"/>
</dbReference>
<proteinExistence type="predicted"/>
<evidence type="ECO:0000313" key="1">
    <source>
        <dbReference type="EMBL" id="AKJ72630.1"/>
    </source>
</evidence>